<dbReference type="KEGG" id="mou:OU421_07950"/>
<feature type="domain" description="4Fe-4S ferredoxin-type" evidence="8">
    <location>
        <begin position="112"/>
        <end position="138"/>
    </location>
</feature>
<evidence type="ECO:0000259" key="8">
    <source>
        <dbReference type="PROSITE" id="PS51379"/>
    </source>
</evidence>
<keyword evidence="3" id="KW-0479">Metal-binding</keyword>
<dbReference type="GO" id="GO:0046872">
    <property type="term" value="F:metal ion binding"/>
    <property type="evidence" value="ECO:0007669"/>
    <property type="project" value="UniProtKB-KW"/>
</dbReference>
<dbReference type="PROSITE" id="PS51379">
    <property type="entry name" value="4FE4S_FER_2"/>
    <property type="match status" value="3"/>
</dbReference>
<dbReference type="PROSITE" id="PS00198">
    <property type="entry name" value="4FE4S_FER_1"/>
    <property type="match status" value="1"/>
</dbReference>
<keyword evidence="7" id="KW-0411">Iron-sulfur</keyword>
<evidence type="ECO:0000256" key="7">
    <source>
        <dbReference type="ARBA" id="ARBA00023014"/>
    </source>
</evidence>
<dbReference type="Pfam" id="PF13247">
    <property type="entry name" value="Fer4_11"/>
    <property type="match status" value="1"/>
</dbReference>
<feature type="domain" description="4Fe-4S ferredoxin-type" evidence="8">
    <location>
        <begin position="79"/>
        <end position="108"/>
    </location>
</feature>
<dbReference type="GO" id="GO:0051539">
    <property type="term" value="F:4 iron, 4 sulfur cluster binding"/>
    <property type="evidence" value="ECO:0007669"/>
    <property type="project" value="UniProtKB-KW"/>
</dbReference>
<dbReference type="GO" id="GO:0016491">
    <property type="term" value="F:oxidoreductase activity"/>
    <property type="evidence" value="ECO:0007669"/>
    <property type="project" value="UniProtKB-ARBA"/>
</dbReference>
<gene>
    <name evidence="9" type="ORF">OU421_07950</name>
</gene>
<evidence type="ECO:0000256" key="5">
    <source>
        <dbReference type="ARBA" id="ARBA00022982"/>
    </source>
</evidence>
<reference evidence="9" key="1">
    <citation type="submission" date="2022-11" db="EMBL/GenBank/DDBJ databases">
        <title>Complete genome sequence of Methanogenium organophilum DSM 3596.</title>
        <authorList>
            <person name="Chen S.-C."/>
            <person name="Lai S.-J."/>
            <person name="You Y.-T."/>
        </authorList>
    </citation>
    <scope>NUCLEOTIDE SEQUENCE</scope>
    <source>
        <strain evidence="9">DSM 3596</strain>
    </source>
</reference>
<accession>A0A9X9S1Z3</accession>
<feature type="domain" description="4Fe-4S ferredoxin-type" evidence="8">
    <location>
        <begin position="6"/>
        <end position="36"/>
    </location>
</feature>
<protein>
    <submittedName>
        <fullName evidence="9">4Fe-4S dicluster domain-containing protein</fullName>
    </submittedName>
</protein>
<evidence type="ECO:0000256" key="4">
    <source>
        <dbReference type="ARBA" id="ARBA00022737"/>
    </source>
</evidence>
<evidence type="ECO:0000256" key="6">
    <source>
        <dbReference type="ARBA" id="ARBA00023004"/>
    </source>
</evidence>
<dbReference type="SUPFAM" id="SSF54862">
    <property type="entry name" value="4Fe-4S ferredoxins"/>
    <property type="match status" value="1"/>
</dbReference>
<proteinExistence type="predicted"/>
<keyword evidence="1" id="KW-0813">Transport</keyword>
<organism evidence="9 10">
    <name type="scientific">Methanogenium organophilum</name>
    <dbReference type="NCBI Taxonomy" id="2199"/>
    <lineage>
        <taxon>Archaea</taxon>
        <taxon>Methanobacteriati</taxon>
        <taxon>Methanobacteriota</taxon>
        <taxon>Stenosarchaea group</taxon>
        <taxon>Methanomicrobia</taxon>
        <taxon>Methanomicrobiales</taxon>
        <taxon>Methanomicrobiaceae</taxon>
        <taxon>Methanogenium</taxon>
    </lineage>
</organism>
<dbReference type="CDD" id="cd10550">
    <property type="entry name" value="DMSOR_beta_like"/>
    <property type="match status" value="1"/>
</dbReference>
<evidence type="ECO:0000256" key="2">
    <source>
        <dbReference type="ARBA" id="ARBA00022485"/>
    </source>
</evidence>
<dbReference type="InterPro" id="IPR017900">
    <property type="entry name" value="4Fe4S_Fe_S_CS"/>
</dbReference>
<keyword evidence="5" id="KW-0249">Electron transport</keyword>
<evidence type="ECO:0000313" key="9">
    <source>
        <dbReference type="EMBL" id="WAI00364.1"/>
    </source>
</evidence>
<evidence type="ECO:0000256" key="1">
    <source>
        <dbReference type="ARBA" id="ARBA00022448"/>
    </source>
</evidence>
<name>A0A9X9S1Z3_METOG</name>
<evidence type="ECO:0000256" key="3">
    <source>
        <dbReference type="ARBA" id="ARBA00022723"/>
    </source>
</evidence>
<keyword evidence="2" id="KW-0004">4Fe-4S</keyword>
<dbReference type="Proteomes" id="UP001163096">
    <property type="component" value="Chromosome"/>
</dbReference>
<evidence type="ECO:0000313" key="10">
    <source>
        <dbReference type="Proteomes" id="UP001163096"/>
    </source>
</evidence>
<keyword evidence="10" id="KW-1185">Reference proteome</keyword>
<dbReference type="PANTHER" id="PTHR43177:SF5">
    <property type="entry name" value="ANAEROBIC DIMETHYL SULFOXIDE REDUCTASE CHAIN B-RELATED"/>
    <property type="match status" value="1"/>
</dbReference>
<dbReference type="InterPro" id="IPR017896">
    <property type="entry name" value="4Fe4S_Fe-S-bd"/>
</dbReference>
<sequence>MENARKLLMIAPEKCISCGTCELACSLAHEGEFRPSKSRITVYRFEMGVTIPMTCFQCDSPACVAACRTNALVKDTESGIVNINREKCIGCRMCEMACPFGNIAYNAVTKTPMKCDLCGGDPECAKYCPTHAIEYVPADAAVSKKKFNFSAKIAAAIGEGNI</sequence>
<dbReference type="AlphaFoldDB" id="A0A9X9S1Z3"/>
<keyword evidence="4" id="KW-0677">Repeat</keyword>
<dbReference type="InterPro" id="IPR050954">
    <property type="entry name" value="ET_IronSulfur_Cluster-Binding"/>
</dbReference>
<dbReference type="RefSeq" id="WP_268185547.1">
    <property type="nucleotide sequence ID" value="NZ_CP113361.1"/>
</dbReference>
<dbReference type="PANTHER" id="PTHR43177">
    <property type="entry name" value="PROTEIN NRFC"/>
    <property type="match status" value="1"/>
</dbReference>
<dbReference type="EMBL" id="CP113361">
    <property type="protein sequence ID" value="WAI00364.1"/>
    <property type="molecule type" value="Genomic_DNA"/>
</dbReference>
<keyword evidence="6" id="KW-0408">Iron</keyword>
<dbReference type="Gene3D" id="3.30.70.20">
    <property type="match status" value="2"/>
</dbReference>
<dbReference type="Pfam" id="PF12800">
    <property type="entry name" value="Fer4_4"/>
    <property type="match status" value="1"/>
</dbReference>
<dbReference type="GeneID" id="76835026"/>